<evidence type="ECO:0000256" key="8">
    <source>
        <dbReference type="ARBA" id="ARBA00023242"/>
    </source>
</evidence>
<dbReference type="Pfam" id="PF03876">
    <property type="entry name" value="SHS2_Rpb7-N"/>
    <property type="match status" value="1"/>
</dbReference>
<keyword evidence="7 11" id="KW-0804">Transcription</keyword>
<evidence type="ECO:0000256" key="5">
    <source>
        <dbReference type="ARBA" id="ARBA00022859"/>
    </source>
</evidence>
<evidence type="ECO:0000256" key="6">
    <source>
        <dbReference type="ARBA" id="ARBA00023118"/>
    </source>
</evidence>
<sequence length="276" mass="30503">MFVLVEMVDTVRIPPWSFHRQLNDAIAEELNKKLANKVVYNVGLCVCLYDVTKLEDSYIFPGDGASHTKGECSSLPSHRDSLLCPAHPHSHSLSLSLSLSLSVSLSLTLSLSLSLSLSPPAVHFRYVVFHPFLDEILVGKIKGCSAEGVHVSLGFFDDIIIPPESLQQPAKFDEAEQVWMWEYETDEGAHDLYMDQGEEIRFRVVDEVFIDTSPTGPSAEKEGPSTAPTAPPAGAEDSAQQKEPPYTLIVRILDHKVPLLCIFDYYLSCSVSCSCM</sequence>
<evidence type="ECO:0000256" key="2">
    <source>
        <dbReference type="ARBA" id="ARBA00009307"/>
    </source>
</evidence>
<protein>
    <recommendedName>
        <fullName evidence="11">DNA-directed RNA polymerase subunit</fullName>
    </recommendedName>
</protein>
<dbReference type="Proteomes" id="UP000694701">
    <property type="component" value="Unplaced"/>
</dbReference>
<dbReference type="Gene3D" id="2.40.50.140">
    <property type="entry name" value="Nucleic acid-binding proteins"/>
    <property type="match status" value="1"/>
</dbReference>
<dbReference type="GO" id="GO:0006384">
    <property type="term" value="P:transcription initiation at RNA polymerase III promoter"/>
    <property type="evidence" value="ECO:0007669"/>
    <property type="project" value="TreeGrafter"/>
</dbReference>
<evidence type="ECO:0000256" key="10">
    <source>
        <dbReference type="ARBA" id="ARBA00062626"/>
    </source>
</evidence>
<dbReference type="PANTHER" id="PTHR12709:SF1">
    <property type="entry name" value="DNA-DIRECTED RNA POLYMERASE III SUBUNIT RPC8"/>
    <property type="match status" value="1"/>
</dbReference>
<keyword evidence="6" id="KW-0051">Antiviral defense</keyword>
<evidence type="ECO:0000256" key="3">
    <source>
        <dbReference type="ARBA" id="ARBA00022478"/>
    </source>
</evidence>
<keyword evidence="3 11" id="KW-0240">DNA-directed RNA polymerase</keyword>
<evidence type="ECO:0000256" key="4">
    <source>
        <dbReference type="ARBA" id="ARBA00022588"/>
    </source>
</evidence>
<accession>A0A8C2DV30</accession>
<dbReference type="GO" id="GO:0051607">
    <property type="term" value="P:defense response to virus"/>
    <property type="evidence" value="ECO:0007669"/>
    <property type="project" value="UniProtKB-KW"/>
</dbReference>
<keyword evidence="4" id="KW-0399">Innate immunity</keyword>
<dbReference type="CDD" id="cd04330">
    <property type="entry name" value="RNAP_III_Rpc25_N"/>
    <property type="match status" value="1"/>
</dbReference>
<feature type="domain" description="RNA polymerase Rpb7-like N-terminal" evidence="13">
    <location>
        <begin position="9"/>
        <end position="64"/>
    </location>
</feature>
<dbReference type="Ensembl" id="ENSCCRT00020034171.1">
    <property type="protein sequence ID" value="ENSCCRP00020031239.1"/>
    <property type="gene ID" value="ENSCCRG00020014145.1"/>
</dbReference>
<organism evidence="15 16">
    <name type="scientific">Cyprinus carpio</name>
    <name type="common">Common carp</name>
    <dbReference type="NCBI Taxonomy" id="7962"/>
    <lineage>
        <taxon>Eukaryota</taxon>
        <taxon>Metazoa</taxon>
        <taxon>Chordata</taxon>
        <taxon>Craniata</taxon>
        <taxon>Vertebrata</taxon>
        <taxon>Euteleostomi</taxon>
        <taxon>Actinopterygii</taxon>
        <taxon>Neopterygii</taxon>
        <taxon>Teleostei</taxon>
        <taxon>Ostariophysi</taxon>
        <taxon>Cypriniformes</taxon>
        <taxon>Cyprinidae</taxon>
        <taxon>Cyprininae</taxon>
        <taxon>Cyprinus</taxon>
    </lineage>
</organism>
<keyword evidence="5" id="KW-0391">Immunity</keyword>
<reference evidence="15" key="1">
    <citation type="submission" date="2025-08" db="UniProtKB">
        <authorList>
            <consortium name="Ensembl"/>
        </authorList>
    </citation>
    <scope>IDENTIFICATION</scope>
</reference>
<dbReference type="FunFam" id="3.30.1490.120:FF:000002">
    <property type="entry name" value="DNA-directed RNA polymerase III subunit RPC8"/>
    <property type="match status" value="1"/>
</dbReference>
<dbReference type="FunFam" id="2.40.50.140:FF:000130">
    <property type="entry name" value="DNA-directed RNA polymerase III subunit RPC8"/>
    <property type="match status" value="1"/>
</dbReference>
<dbReference type="SUPFAM" id="SSF50249">
    <property type="entry name" value="Nucleic acid-binding proteins"/>
    <property type="match status" value="1"/>
</dbReference>
<dbReference type="Gene3D" id="3.30.1490.120">
    <property type="entry name" value="RNA polymerase Rpb7-like, N-terminal domain"/>
    <property type="match status" value="1"/>
</dbReference>
<comment type="subunit">
    <text evidence="10">Component of the RNA polymerase III complex consisting of 17 subunits: a ten-subunit horseshoe-shaped catalytic core composed of POLR3A/RPC1, POLR3B/RPC2, POLR1C/RPAC1, POLR1D/RPAC2, POLR3K/RPC10, POLR2E/RPABC1, POLR2F/RPABC2, POLR2H/RPABC3, POLR2K/RPABC4 and POLR2L/RPABC5; a mobile stalk composed of two subunits POLR3H/RPC8 and CRCP/RPC9, protruding from the core and functioning primarily in transcription initiation; and additional subunits homologous to general transcription factors of the RNA polymerase II machinery, POLR3C/RPC3-POLR3F/RPC6-POLR3G/RPC7 heterotrimer required for transcription initiation and POLR3D/RPC4-POLR3E/RPC5 heterodimer involved in both transcription initiation and termination. Interacts with CRCP/RPC9. POLR3H/RPC8 and CRCP/RPC9 probably form a Pol III subcomplex.</text>
</comment>
<proteinExistence type="inferred from homology"/>
<comment type="subcellular location">
    <subcellularLocation>
        <location evidence="1 11">Nucleus</location>
    </subcellularLocation>
</comment>
<evidence type="ECO:0000256" key="11">
    <source>
        <dbReference type="RuleBase" id="RU369086"/>
    </source>
</evidence>
<evidence type="ECO:0000256" key="12">
    <source>
        <dbReference type="SAM" id="MobiDB-lite"/>
    </source>
</evidence>
<evidence type="ECO:0000256" key="9">
    <source>
        <dbReference type="ARBA" id="ARBA00054245"/>
    </source>
</evidence>
<dbReference type="PANTHER" id="PTHR12709">
    <property type="entry name" value="DNA-DIRECTED RNA POLYMERASE II, III"/>
    <property type="match status" value="1"/>
</dbReference>
<comment type="function">
    <text evidence="9">DNA-dependent RNA polymerase catalyzes the transcription of DNA into RNA using the four ribonucleoside triphosphates as substrates. Specific peripheric component of RNA polymerase III (Pol III) which synthesizes small non-coding RNAs including 5S rRNA, snRNAs, tRNAs and miRNAs from at least 500 distinct genomic loci. With CRCP/RPC9 forms a mobile stalk that protrudes from Pol III core and functions primarily in transcription initiation. Pol III plays a key role in sensing and limiting infection by intracellular bacteria and DNA viruses. Acts as nuclear and cytosolic DNA sensor involved in innate immune response. Can sense non-self dsDNA that serves as template for transcription into dsRNA. The non-self RNA polymerase III transcripts, such as Epstein-Barr virus-encoded RNAs (EBERs) induce type I interferon and NF-kappa-B through the RIG-I pathway.</text>
</comment>
<dbReference type="InterPro" id="IPR036898">
    <property type="entry name" value="RNA_pol_Rpb7-like_N_sf"/>
</dbReference>
<dbReference type="InterPro" id="IPR013238">
    <property type="entry name" value="RNA_pol_III_Rbc25"/>
</dbReference>
<keyword evidence="8 11" id="KW-0539">Nucleus</keyword>
<name>A0A8C2DV30_CYPCA</name>
<feature type="domain" description="RNA polymerase III subunit Rpc25" evidence="14">
    <location>
        <begin position="135"/>
        <end position="252"/>
    </location>
</feature>
<comment type="similarity">
    <text evidence="2">Belongs to the eukaryotic RPB7/RPC8 RNA polymerase subunit family.</text>
</comment>
<evidence type="ECO:0000313" key="15">
    <source>
        <dbReference type="Ensembl" id="ENSCCRP00020031239.1"/>
    </source>
</evidence>
<feature type="compositionally biased region" description="Low complexity" evidence="12">
    <location>
        <begin position="224"/>
        <end position="235"/>
    </location>
</feature>
<dbReference type="GO" id="GO:0005666">
    <property type="term" value="C:RNA polymerase III complex"/>
    <property type="evidence" value="ECO:0007669"/>
    <property type="project" value="TreeGrafter"/>
</dbReference>
<dbReference type="InterPro" id="IPR045113">
    <property type="entry name" value="Rpb7-like"/>
</dbReference>
<evidence type="ECO:0000259" key="14">
    <source>
        <dbReference type="Pfam" id="PF08292"/>
    </source>
</evidence>
<dbReference type="InterPro" id="IPR005576">
    <property type="entry name" value="Rpb7-like_N"/>
</dbReference>
<feature type="region of interest" description="Disordered" evidence="12">
    <location>
        <begin position="213"/>
        <end position="241"/>
    </location>
</feature>
<evidence type="ECO:0000313" key="16">
    <source>
        <dbReference type="Proteomes" id="UP000694701"/>
    </source>
</evidence>
<comment type="function">
    <text evidence="11">DNA-dependent RNA polymerase which catalyzes the transcription of DNA into RNA using the four ribonucleoside triphosphates as substrates.</text>
</comment>
<evidence type="ECO:0000256" key="1">
    <source>
        <dbReference type="ARBA" id="ARBA00004123"/>
    </source>
</evidence>
<dbReference type="GO" id="GO:0045087">
    <property type="term" value="P:innate immune response"/>
    <property type="evidence" value="ECO:0007669"/>
    <property type="project" value="UniProtKB-KW"/>
</dbReference>
<dbReference type="Pfam" id="PF08292">
    <property type="entry name" value="RNA_pol_Rbc25"/>
    <property type="match status" value="1"/>
</dbReference>
<dbReference type="AlphaFoldDB" id="A0A8C2DV30"/>
<dbReference type="SUPFAM" id="SSF88798">
    <property type="entry name" value="N-terminal, heterodimerisation domain of RBP7 (RpoE)"/>
    <property type="match status" value="1"/>
</dbReference>
<evidence type="ECO:0000259" key="13">
    <source>
        <dbReference type="Pfam" id="PF03876"/>
    </source>
</evidence>
<dbReference type="InterPro" id="IPR012340">
    <property type="entry name" value="NA-bd_OB-fold"/>
</dbReference>
<evidence type="ECO:0000256" key="7">
    <source>
        <dbReference type="ARBA" id="ARBA00023163"/>
    </source>
</evidence>